<evidence type="ECO:0000256" key="3">
    <source>
        <dbReference type="ARBA" id="ARBA00022833"/>
    </source>
</evidence>
<dbReference type="GeneTree" id="ENSGT00940000165127"/>
<evidence type="ECO:0000259" key="5">
    <source>
        <dbReference type="PROSITE" id="PS50089"/>
    </source>
</evidence>
<dbReference type="PROSITE" id="PS00518">
    <property type="entry name" value="ZF_RING_1"/>
    <property type="match status" value="1"/>
</dbReference>
<dbReference type="SUPFAM" id="SSF57850">
    <property type="entry name" value="RING/U-box"/>
    <property type="match status" value="1"/>
</dbReference>
<reference evidence="6" key="2">
    <citation type="submission" date="2025-09" db="UniProtKB">
        <authorList>
            <consortium name="Ensembl"/>
        </authorList>
    </citation>
    <scope>IDENTIFICATION</scope>
</reference>
<evidence type="ECO:0000313" key="6">
    <source>
        <dbReference type="Ensembl" id="ENSOMEP00000023283.1"/>
    </source>
</evidence>
<dbReference type="AlphaFoldDB" id="A0A3B3CZQ2"/>
<keyword evidence="7" id="KW-1185">Reference proteome</keyword>
<evidence type="ECO:0000256" key="4">
    <source>
        <dbReference type="PROSITE-ProRule" id="PRU00175"/>
    </source>
</evidence>
<keyword evidence="1" id="KW-0479">Metal-binding</keyword>
<dbReference type="InterPro" id="IPR017907">
    <property type="entry name" value="Znf_RING_CS"/>
</dbReference>
<dbReference type="PANTHER" id="PTHR25465">
    <property type="entry name" value="B-BOX DOMAIN CONTAINING"/>
    <property type="match status" value="1"/>
</dbReference>
<dbReference type="Proteomes" id="UP000261560">
    <property type="component" value="Unplaced"/>
</dbReference>
<sequence length="113" mass="12862">MDPSPICFRMSIYGSFLSDDQFLCSICLDVFTNPSSIPCGHTFCMTCITKYWDRCQCPLCKKTFHKRPDLHVNRTLGRYDVKCTFSSADPSIRPFSKPTESLLGSRGCWSLSQ</sequence>
<dbReference type="InterPro" id="IPR051051">
    <property type="entry name" value="E3_ubiq-ligase_TRIM/RNF"/>
</dbReference>
<organism evidence="6 7">
    <name type="scientific">Oryzias melastigma</name>
    <name type="common">Marine medaka</name>
    <dbReference type="NCBI Taxonomy" id="30732"/>
    <lineage>
        <taxon>Eukaryota</taxon>
        <taxon>Metazoa</taxon>
        <taxon>Chordata</taxon>
        <taxon>Craniata</taxon>
        <taxon>Vertebrata</taxon>
        <taxon>Euteleostomi</taxon>
        <taxon>Actinopterygii</taxon>
        <taxon>Neopterygii</taxon>
        <taxon>Teleostei</taxon>
        <taxon>Neoteleostei</taxon>
        <taxon>Acanthomorphata</taxon>
        <taxon>Ovalentaria</taxon>
        <taxon>Atherinomorphae</taxon>
        <taxon>Beloniformes</taxon>
        <taxon>Adrianichthyidae</taxon>
        <taxon>Oryziinae</taxon>
        <taxon>Oryzias</taxon>
    </lineage>
</organism>
<keyword evidence="2 4" id="KW-0863">Zinc-finger</keyword>
<dbReference type="PROSITE" id="PS50089">
    <property type="entry name" value="ZF_RING_2"/>
    <property type="match status" value="1"/>
</dbReference>
<dbReference type="GO" id="GO:0008270">
    <property type="term" value="F:zinc ion binding"/>
    <property type="evidence" value="ECO:0007669"/>
    <property type="project" value="UniProtKB-KW"/>
</dbReference>
<name>A0A3B3CZQ2_ORYME</name>
<dbReference type="SMART" id="SM00184">
    <property type="entry name" value="RING"/>
    <property type="match status" value="1"/>
</dbReference>
<dbReference type="InterPro" id="IPR001841">
    <property type="entry name" value="Znf_RING"/>
</dbReference>
<dbReference type="InterPro" id="IPR027370">
    <property type="entry name" value="Znf-RING_euk"/>
</dbReference>
<accession>A0A3B3CZQ2</accession>
<evidence type="ECO:0000313" key="7">
    <source>
        <dbReference type="Proteomes" id="UP000261560"/>
    </source>
</evidence>
<reference evidence="6" key="1">
    <citation type="submission" date="2025-08" db="UniProtKB">
        <authorList>
            <consortium name="Ensembl"/>
        </authorList>
    </citation>
    <scope>IDENTIFICATION</scope>
</reference>
<dbReference type="PaxDb" id="30732-ENSOMEP00000023283"/>
<keyword evidence="3" id="KW-0862">Zinc</keyword>
<evidence type="ECO:0000256" key="2">
    <source>
        <dbReference type="ARBA" id="ARBA00022771"/>
    </source>
</evidence>
<dbReference type="InterPro" id="IPR013083">
    <property type="entry name" value="Znf_RING/FYVE/PHD"/>
</dbReference>
<dbReference type="Pfam" id="PF13445">
    <property type="entry name" value="zf-RING_UBOX"/>
    <property type="match status" value="1"/>
</dbReference>
<protein>
    <recommendedName>
        <fullName evidence="5">RING-type domain-containing protein</fullName>
    </recommendedName>
</protein>
<dbReference type="PANTHER" id="PTHR25465:SF32">
    <property type="entry name" value="BLOODTHIRSTY-RELATED GENE FAMILY, MEMBER 16 ISOFORM X1-RELATED"/>
    <property type="match status" value="1"/>
</dbReference>
<proteinExistence type="predicted"/>
<feature type="domain" description="RING-type" evidence="5">
    <location>
        <begin position="24"/>
        <end position="61"/>
    </location>
</feature>
<dbReference type="Gene3D" id="3.30.40.10">
    <property type="entry name" value="Zinc/RING finger domain, C3HC4 (zinc finger)"/>
    <property type="match status" value="1"/>
</dbReference>
<dbReference type="Ensembl" id="ENSOMET00000012609.1">
    <property type="protein sequence ID" value="ENSOMEP00000023283.1"/>
    <property type="gene ID" value="ENSOMEG00000001032.1"/>
</dbReference>
<dbReference type="STRING" id="30732.ENSOMEP00000023283"/>
<evidence type="ECO:0000256" key="1">
    <source>
        <dbReference type="ARBA" id="ARBA00022723"/>
    </source>
</evidence>